<feature type="region of interest" description="Disordered" evidence="1">
    <location>
        <begin position="29"/>
        <end position="147"/>
    </location>
</feature>
<proteinExistence type="predicted"/>
<feature type="compositionally biased region" description="Basic and acidic residues" evidence="1">
    <location>
        <begin position="123"/>
        <end position="139"/>
    </location>
</feature>
<evidence type="ECO:0000256" key="1">
    <source>
        <dbReference type="SAM" id="MobiDB-lite"/>
    </source>
</evidence>
<keyword evidence="2" id="KW-1185">Reference proteome</keyword>
<evidence type="ECO:0000313" key="3">
    <source>
        <dbReference type="WBParaSite" id="L893_g13991.t1"/>
    </source>
</evidence>
<evidence type="ECO:0000313" key="2">
    <source>
        <dbReference type="Proteomes" id="UP000095287"/>
    </source>
</evidence>
<feature type="compositionally biased region" description="Polar residues" evidence="1">
    <location>
        <begin position="112"/>
        <end position="122"/>
    </location>
</feature>
<dbReference type="WBParaSite" id="L893_g13991.t1">
    <property type="protein sequence ID" value="L893_g13991.t1"/>
    <property type="gene ID" value="L893_g13991"/>
</dbReference>
<sequence length="168" mass="19308">MIASMRQTIWHYRKRKGALAGREKESVSIEVKPCDQPEPTSFDDTVSALEIGGPMTRKRKAEEKKKVEIKPMELSQTSRNRRTKGVDERFTVDVHSEASKAEMDKNHRFTKFPSNGTSGTTAREQRLVNRQARESRPEQYSDPLALSSEAQIDQSSILILWPLRQRHK</sequence>
<name>A0A1I7Y927_9BILA</name>
<feature type="compositionally biased region" description="Basic and acidic residues" evidence="1">
    <location>
        <begin position="84"/>
        <end position="107"/>
    </location>
</feature>
<feature type="compositionally biased region" description="Basic and acidic residues" evidence="1">
    <location>
        <begin position="60"/>
        <end position="71"/>
    </location>
</feature>
<dbReference type="AlphaFoldDB" id="A0A1I7Y927"/>
<organism evidence="2 3">
    <name type="scientific">Steinernema glaseri</name>
    <dbReference type="NCBI Taxonomy" id="37863"/>
    <lineage>
        <taxon>Eukaryota</taxon>
        <taxon>Metazoa</taxon>
        <taxon>Ecdysozoa</taxon>
        <taxon>Nematoda</taxon>
        <taxon>Chromadorea</taxon>
        <taxon>Rhabditida</taxon>
        <taxon>Tylenchina</taxon>
        <taxon>Panagrolaimomorpha</taxon>
        <taxon>Strongyloidoidea</taxon>
        <taxon>Steinernematidae</taxon>
        <taxon>Steinernema</taxon>
    </lineage>
</organism>
<accession>A0A1I7Y927</accession>
<dbReference type="Proteomes" id="UP000095287">
    <property type="component" value="Unplaced"/>
</dbReference>
<protein>
    <submittedName>
        <fullName evidence="3">Uncharacterized protein</fullName>
    </submittedName>
</protein>
<reference evidence="3" key="1">
    <citation type="submission" date="2016-11" db="UniProtKB">
        <authorList>
            <consortium name="WormBaseParasite"/>
        </authorList>
    </citation>
    <scope>IDENTIFICATION</scope>
</reference>